<name>A0A0A3XMN1_BRAJP</name>
<sequence>MHRRFSHDLYVVAKTDPMKFDHDPRYLSKLVSGAAEGKFASAPQQLCSAFNQGRTFRYLFGWSHFGACKPGDLSHSLI</sequence>
<reference evidence="1 2" key="1">
    <citation type="submission" date="2014-09" db="EMBL/GenBank/DDBJ databases">
        <title>Draft genome of Bradyrhizobium japonicum Is-34.</title>
        <authorList>
            <person name="Tsurumaru H."/>
            <person name="Yamakawa T."/>
            <person name="Hashimoto S."/>
            <person name="Okizaki K."/>
            <person name="Kanesaki Y."/>
            <person name="Yoshikawa H."/>
            <person name="Yajima S."/>
        </authorList>
    </citation>
    <scope>NUCLEOTIDE SEQUENCE [LARGE SCALE GENOMIC DNA]</scope>
    <source>
        <strain evidence="1 2">Is-34</strain>
    </source>
</reference>
<dbReference type="Proteomes" id="UP000030377">
    <property type="component" value="Unassembled WGS sequence"/>
</dbReference>
<protein>
    <submittedName>
        <fullName evidence="1">Uncharacterized protein</fullName>
    </submittedName>
</protein>
<proteinExistence type="predicted"/>
<dbReference type="EMBL" id="JRPN01000031">
    <property type="protein sequence ID" value="KGT74494.1"/>
    <property type="molecule type" value="Genomic_DNA"/>
</dbReference>
<dbReference type="STRING" id="375.BKD09_RS14795"/>
<accession>A0A0A3XMN1</accession>
<evidence type="ECO:0000313" key="2">
    <source>
        <dbReference type="Proteomes" id="UP000030377"/>
    </source>
</evidence>
<organism evidence="1 2">
    <name type="scientific">Bradyrhizobium japonicum</name>
    <dbReference type="NCBI Taxonomy" id="375"/>
    <lineage>
        <taxon>Bacteria</taxon>
        <taxon>Pseudomonadati</taxon>
        <taxon>Pseudomonadota</taxon>
        <taxon>Alphaproteobacteria</taxon>
        <taxon>Hyphomicrobiales</taxon>
        <taxon>Nitrobacteraceae</taxon>
        <taxon>Bradyrhizobium</taxon>
    </lineage>
</organism>
<evidence type="ECO:0000313" key="1">
    <source>
        <dbReference type="EMBL" id="KGT74494.1"/>
    </source>
</evidence>
<gene>
    <name evidence="1" type="ORF">MA20_38605</name>
</gene>
<comment type="caution">
    <text evidence="1">The sequence shown here is derived from an EMBL/GenBank/DDBJ whole genome shotgun (WGS) entry which is preliminary data.</text>
</comment>
<dbReference type="AlphaFoldDB" id="A0A0A3XMN1"/>